<gene>
    <name evidence="1" type="ORF">CEXT_250811</name>
</gene>
<evidence type="ECO:0000313" key="1">
    <source>
        <dbReference type="EMBL" id="GIY43336.1"/>
    </source>
</evidence>
<comment type="caution">
    <text evidence="1">The sequence shown here is derived from an EMBL/GenBank/DDBJ whole genome shotgun (WGS) entry which is preliminary data.</text>
</comment>
<sequence>MVHLAKNQHKKSSVNVEDAALRCFVTDFSSDKVFYWIQRGREWTGPLEAFLVSSPHIAADSTYVHPAKSIAYLFSGANDLRQTWKTLYEAIPGQSAGPKQASSGMAAGVSAVGLWRLELMRKPSRLRRSPIRNLRWPNCATFWPFLLVIRRAPPLRFTVSPLALLILPFSLGFISDQELRGSLTGVREKEFPSDRLPAVGVSNKFSAPELVLAFGS</sequence>
<proteinExistence type="predicted"/>
<reference evidence="1 2" key="1">
    <citation type="submission" date="2021-06" db="EMBL/GenBank/DDBJ databases">
        <title>Caerostris extrusa draft genome.</title>
        <authorList>
            <person name="Kono N."/>
            <person name="Arakawa K."/>
        </authorList>
    </citation>
    <scope>NUCLEOTIDE SEQUENCE [LARGE SCALE GENOMIC DNA]</scope>
</reference>
<name>A0AAV4TDN9_CAEEX</name>
<protein>
    <submittedName>
        <fullName evidence="1">Uncharacterized protein</fullName>
    </submittedName>
</protein>
<dbReference type="AlphaFoldDB" id="A0AAV4TDN9"/>
<dbReference type="Proteomes" id="UP001054945">
    <property type="component" value="Unassembled WGS sequence"/>
</dbReference>
<accession>A0AAV4TDN9</accession>
<evidence type="ECO:0000313" key="2">
    <source>
        <dbReference type="Proteomes" id="UP001054945"/>
    </source>
</evidence>
<dbReference type="EMBL" id="BPLR01010964">
    <property type="protein sequence ID" value="GIY43336.1"/>
    <property type="molecule type" value="Genomic_DNA"/>
</dbReference>
<organism evidence="1 2">
    <name type="scientific">Caerostris extrusa</name>
    <name type="common">Bark spider</name>
    <name type="synonym">Caerostris bankana</name>
    <dbReference type="NCBI Taxonomy" id="172846"/>
    <lineage>
        <taxon>Eukaryota</taxon>
        <taxon>Metazoa</taxon>
        <taxon>Ecdysozoa</taxon>
        <taxon>Arthropoda</taxon>
        <taxon>Chelicerata</taxon>
        <taxon>Arachnida</taxon>
        <taxon>Araneae</taxon>
        <taxon>Araneomorphae</taxon>
        <taxon>Entelegynae</taxon>
        <taxon>Araneoidea</taxon>
        <taxon>Araneidae</taxon>
        <taxon>Caerostris</taxon>
    </lineage>
</organism>
<keyword evidence="2" id="KW-1185">Reference proteome</keyword>